<dbReference type="SUPFAM" id="SSF111331">
    <property type="entry name" value="NAD kinase/diacylglycerol kinase-like"/>
    <property type="match status" value="1"/>
</dbReference>
<dbReference type="Pfam" id="PF00781">
    <property type="entry name" value="DAGK_cat"/>
    <property type="match status" value="1"/>
</dbReference>
<dbReference type="AlphaFoldDB" id="A0A2W5SSS3"/>
<dbReference type="PANTHER" id="PTHR12358:SF106">
    <property type="entry name" value="LIPID KINASE YEGS"/>
    <property type="match status" value="1"/>
</dbReference>
<evidence type="ECO:0000256" key="1">
    <source>
        <dbReference type="ARBA" id="ARBA00001946"/>
    </source>
</evidence>
<comment type="caution">
    <text evidence="4">The sequence shown here is derived from an EMBL/GenBank/DDBJ whole genome shotgun (WGS) entry which is preliminary data.</text>
</comment>
<sequence length="288" mass="32124">MTPVTILFNPHSTGVSETRARRLADQLEGLFEVTVVATQYQGHAEKIAAQITKESENIHVIVCSSGDGTYNEVVNGVVSHPHDHIRTAILPSGNANDHYHALSNGKTLAHRIITSDYTDIDVLKLVSTGKDNLERYAHSYIGFGLTPHIGEKLTAAHLTKWNQGWIVMRNLFSVKPVKIIHEGHQEKFDNLVFANVPRMSKVIKISDHTSLTNGKFDVVKHKSLTLAMLVGYLFRASTLGLHNTDREKRWHFTLEKDSHVQLDGEVMHLSKYDEITISVVPHTLACAA</sequence>
<dbReference type="PROSITE" id="PS50146">
    <property type="entry name" value="DAGK"/>
    <property type="match status" value="1"/>
</dbReference>
<evidence type="ECO:0000259" key="3">
    <source>
        <dbReference type="PROSITE" id="PS50146"/>
    </source>
</evidence>
<comment type="similarity">
    <text evidence="2">Belongs to the diacylglycerol/lipid kinase family.</text>
</comment>
<evidence type="ECO:0000313" key="4">
    <source>
        <dbReference type="EMBL" id="PZR05830.1"/>
    </source>
</evidence>
<protein>
    <recommendedName>
        <fullName evidence="3">DAGKc domain-containing protein</fullName>
    </recommendedName>
</protein>
<dbReference type="Gene3D" id="2.60.200.40">
    <property type="match status" value="1"/>
</dbReference>
<feature type="domain" description="DAGKc" evidence="3">
    <location>
        <begin position="1"/>
        <end position="129"/>
    </location>
</feature>
<dbReference type="InterPro" id="IPR001206">
    <property type="entry name" value="Diacylglycerol_kinase_cat_dom"/>
</dbReference>
<dbReference type="EMBL" id="QFRA01000004">
    <property type="protein sequence ID" value="PZR05830.1"/>
    <property type="molecule type" value="Genomic_DNA"/>
</dbReference>
<dbReference type="GO" id="GO:0004143">
    <property type="term" value="F:ATP-dependent diacylglycerol kinase activity"/>
    <property type="evidence" value="ECO:0007669"/>
    <property type="project" value="TreeGrafter"/>
</dbReference>
<evidence type="ECO:0000256" key="2">
    <source>
        <dbReference type="ARBA" id="ARBA00005983"/>
    </source>
</evidence>
<evidence type="ECO:0000313" key="5">
    <source>
        <dbReference type="Proteomes" id="UP000249432"/>
    </source>
</evidence>
<dbReference type="InterPro" id="IPR017438">
    <property type="entry name" value="ATP-NAD_kinase_N"/>
</dbReference>
<dbReference type="InterPro" id="IPR016064">
    <property type="entry name" value="NAD/diacylglycerol_kinase_sf"/>
</dbReference>
<proteinExistence type="inferred from homology"/>
<dbReference type="RefSeq" id="WP_303734293.1">
    <property type="nucleotide sequence ID" value="NZ_CAKZHK010000009.1"/>
</dbReference>
<dbReference type="Proteomes" id="UP000249432">
    <property type="component" value="Unassembled WGS sequence"/>
</dbReference>
<dbReference type="Gene3D" id="3.40.50.10330">
    <property type="entry name" value="Probable inorganic polyphosphate/atp-NAD kinase, domain 1"/>
    <property type="match status" value="1"/>
</dbReference>
<comment type="cofactor">
    <cofactor evidence="1">
        <name>Mg(2+)</name>
        <dbReference type="ChEBI" id="CHEBI:18420"/>
    </cofactor>
</comment>
<dbReference type="PANTHER" id="PTHR12358">
    <property type="entry name" value="SPHINGOSINE KINASE"/>
    <property type="match status" value="1"/>
</dbReference>
<gene>
    <name evidence="4" type="ORF">DI525_02835</name>
</gene>
<dbReference type="InterPro" id="IPR050187">
    <property type="entry name" value="Lipid_Phosphate_FormReg"/>
</dbReference>
<accession>A0A2W5SSS3</accession>
<dbReference type="GO" id="GO:0005886">
    <property type="term" value="C:plasma membrane"/>
    <property type="evidence" value="ECO:0007669"/>
    <property type="project" value="TreeGrafter"/>
</dbReference>
<organism evidence="4 5">
    <name type="scientific">Corynebacterium kroppenstedtii</name>
    <dbReference type="NCBI Taxonomy" id="161879"/>
    <lineage>
        <taxon>Bacteria</taxon>
        <taxon>Bacillati</taxon>
        <taxon>Actinomycetota</taxon>
        <taxon>Actinomycetes</taxon>
        <taxon>Mycobacteriales</taxon>
        <taxon>Corynebacteriaceae</taxon>
        <taxon>Corynebacterium</taxon>
    </lineage>
</organism>
<name>A0A2W5SSS3_9CORY</name>
<dbReference type="SMART" id="SM00046">
    <property type="entry name" value="DAGKc"/>
    <property type="match status" value="1"/>
</dbReference>
<reference evidence="4 5" key="1">
    <citation type="submission" date="2017-08" db="EMBL/GenBank/DDBJ databases">
        <title>Infants hospitalized years apart are colonized by the same room-sourced microbial strains.</title>
        <authorList>
            <person name="Brooks B."/>
            <person name="Olm M.R."/>
            <person name="Firek B.A."/>
            <person name="Baker R."/>
            <person name="Thomas B.C."/>
            <person name="Morowitz M.J."/>
            <person name="Banfield J.F."/>
        </authorList>
    </citation>
    <scope>NUCLEOTIDE SEQUENCE [LARGE SCALE GENOMIC DNA]</scope>
    <source>
        <strain evidence="4">S2_003_000_R1_3</strain>
    </source>
</reference>